<evidence type="ECO:0000313" key="1">
    <source>
        <dbReference type="Ensembl" id="ENSAPLP00020014031.1"/>
    </source>
</evidence>
<reference evidence="1" key="2">
    <citation type="submission" date="2025-08" db="UniProtKB">
        <authorList>
            <consortium name="Ensembl"/>
        </authorList>
    </citation>
    <scope>IDENTIFICATION</scope>
</reference>
<dbReference type="Ensembl" id="ENSAPLT00020015107.1">
    <property type="protein sequence ID" value="ENSAPLP00020014031.1"/>
    <property type="gene ID" value="ENSAPLG00020010213.1"/>
</dbReference>
<dbReference type="Proteomes" id="UP000694400">
    <property type="component" value="Chromosome 32"/>
</dbReference>
<evidence type="ECO:0000313" key="2">
    <source>
        <dbReference type="Proteomes" id="UP000694400"/>
    </source>
</evidence>
<dbReference type="AlphaFoldDB" id="A0A8B9T0R9"/>
<sequence>RVWATALGELRWSLGAELRLASKEQTTVTWLTAGPDAPQVRRAALHRLLQDEYQQYQRELQQLGKAFYVERL</sequence>
<name>A0A8B9T0R9_ANAPL</name>
<proteinExistence type="predicted"/>
<dbReference type="Pfam" id="PF15104">
    <property type="entry name" value="CFAP141"/>
    <property type="match status" value="1"/>
</dbReference>
<protein>
    <submittedName>
        <fullName evidence="1">Uncharacterized protein</fullName>
    </submittedName>
</protein>
<reference evidence="1" key="3">
    <citation type="submission" date="2025-09" db="UniProtKB">
        <authorList>
            <consortium name="Ensembl"/>
        </authorList>
    </citation>
    <scope>IDENTIFICATION</scope>
</reference>
<reference evidence="1" key="1">
    <citation type="submission" date="2019-08" db="EMBL/GenBank/DDBJ databases">
        <title>Three high-quality genomes provides insights into domestication of ducks.</title>
        <authorList>
            <person name="Hou Z.C."/>
            <person name="Zhu F."/>
            <person name="Yin Z.T."/>
            <person name="Zhang F."/>
        </authorList>
    </citation>
    <scope>NUCLEOTIDE SEQUENCE [LARGE SCALE GENOMIC DNA]</scope>
</reference>
<organism evidence="1 2">
    <name type="scientific">Anas platyrhynchos</name>
    <name type="common">Mallard</name>
    <name type="synonym">Anas boschas</name>
    <dbReference type="NCBI Taxonomy" id="8839"/>
    <lineage>
        <taxon>Eukaryota</taxon>
        <taxon>Metazoa</taxon>
        <taxon>Chordata</taxon>
        <taxon>Craniata</taxon>
        <taxon>Vertebrata</taxon>
        <taxon>Euteleostomi</taxon>
        <taxon>Archelosauria</taxon>
        <taxon>Archosauria</taxon>
        <taxon>Dinosauria</taxon>
        <taxon>Saurischia</taxon>
        <taxon>Theropoda</taxon>
        <taxon>Coelurosauria</taxon>
        <taxon>Aves</taxon>
        <taxon>Neognathae</taxon>
        <taxon>Galloanserae</taxon>
        <taxon>Anseriformes</taxon>
        <taxon>Anatidae</taxon>
        <taxon>Anatinae</taxon>
        <taxon>Anas</taxon>
    </lineage>
</organism>
<accession>A0A8B9T0R9</accession>
<dbReference type="InterPro" id="IPR029375">
    <property type="entry name" value="CFAP141"/>
</dbReference>